<feature type="transmembrane region" description="Helical" evidence="1">
    <location>
        <begin position="71"/>
        <end position="89"/>
    </location>
</feature>
<organism evidence="2 3">
    <name type="scientific">candidate division WOR-3 bacterium 4484_18</name>
    <dbReference type="NCBI Taxonomy" id="2020626"/>
    <lineage>
        <taxon>Bacteria</taxon>
        <taxon>Bacteria division WOR-3</taxon>
    </lineage>
</organism>
<dbReference type="AlphaFoldDB" id="A0A257LU08"/>
<dbReference type="PANTHER" id="PTHR31303">
    <property type="entry name" value="CTP-DEPENDENT DIACYLGLYCEROL KINASE 1"/>
    <property type="match status" value="1"/>
</dbReference>
<reference evidence="3" key="1">
    <citation type="submission" date="2017-07" db="EMBL/GenBank/DDBJ databases">
        <title>Novel pathways for hydrocarbon cycling and metabolic interdependencies in hydrothermal sediment communities.</title>
        <authorList>
            <person name="Dombrowski N."/>
            <person name="Seitz K."/>
            <person name="Teske A."/>
            <person name="Baker B."/>
        </authorList>
    </citation>
    <scope>NUCLEOTIDE SEQUENCE [LARGE SCALE GENOMIC DNA]</scope>
</reference>
<feature type="transmembrane region" description="Helical" evidence="1">
    <location>
        <begin position="7"/>
        <end position="23"/>
    </location>
</feature>
<accession>A0A257LU08</accession>
<proteinExistence type="predicted"/>
<gene>
    <name evidence="2" type="ORF">CGW93_02115</name>
</gene>
<feature type="transmembrane region" description="Helical" evidence="1">
    <location>
        <begin position="29"/>
        <end position="51"/>
    </location>
</feature>
<dbReference type="EMBL" id="NMUJ01000018">
    <property type="protein sequence ID" value="OYV03168.1"/>
    <property type="molecule type" value="Genomic_DNA"/>
</dbReference>
<dbReference type="InterPro" id="IPR037997">
    <property type="entry name" value="Dgk1-like"/>
</dbReference>
<dbReference type="Proteomes" id="UP000216312">
    <property type="component" value="Unassembled WGS sequence"/>
</dbReference>
<evidence type="ECO:0000313" key="3">
    <source>
        <dbReference type="Proteomes" id="UP000216312"/>
    </source>
</evidence>
<name>A0A257LU08_UNCW3</name>
<dbReference type="PANTHER" id="PTHR31303:SF1">
    <property type="entry name" value="CTP-DEPENDENT DIACYLGLYCEROL KINASE 1"/>
    <property type="match status" value="1"/>
</dbReference>
<feature type="transmembrane region" description="Helical" evidence="1">
    <location>
        <begin position="127"/>
        <end position="146"/>
    </location>
</feature>
<comment type="caution">
    <text evidence="2">The sequence shown here is derived from an EMBL/GenBank/DDBJ whole genome shotgun (WGS) entry which is preliminary data.</text>
</comment>
<feature type="transmembrane region" description="Helical" evidence="1">
    <location>
        <begin position="152"/>
        <end position="171"/>
    </location>
</feature>
<protein>
    <recommendedName>
        <fullName evidence="4">Phosphatidate cytidylyltransferase</fullName>
    </recommendedName>
</protein>
<sequence length="195" mass="21870">MKLWARKTYRIGMGSLFPIIYYFTPHRYFTLLVVAYFLGIMTVIEILRRLIKGAWKVMVEHSRGILKIEEARTFVGTTSFLIAVFIIIAAFDKSIAITAIVFLTFGDAMATIVGMRIGRIRTFTGKTLEGSIAFFVTCVVLGYLLSLTPRLYLSWPLILWGAAAATVVEMLPLRVDDNFTVGIGTAIVMQIVKMI</sequence>
<keyword evidence="1" id="KW-1133">Transmembrane helix</keyword>
<dbReference type="GO" id="GO:0004143">
    <property type="term" value="F:ATP-dependent diacylglycerol kinase activity"/>
    <property type="evidence" value="ECO:0007669"/>
    <property type="project" value="InterPro"/>
</dbReference>
<feature type="transmembrane region" description="Helical" evidence="1">
    <location>
        <begin position="95"/>
        <end position="115"/>
    </location>
</feature>
<evidence type="ECO:0008006" key="4">
    <source>
        <dbReference type="Google" id="ProtNLM"/>
    </source>
</evidence>
<keyword evidence="1" id="KW-0472">Membrane</keyword>
<evidence type="ECO:0000313" key="2">
    <source>
        <dbReference type="EMBL" id="OYV03168.1"/>
    </source>
</evidence>
<keyword evidence="1" id="KW-0812">Transmembrane</keyword>
<evidence type="ECO:0000256" key="1">
    <source>
        <dbReference type="SAM" id="Phobius"/>
    </source>
</evidence>